<comment type="caution">
    <text evidence="7">The sequence shown here is derived from an EMBL/GenBank/DDBJ whole genome shotgun (WGS) entry which is preliminary data.</text>
</comment>
<accession>A0A558RBA6</accession>
<evidence type="ECO:0000256" key="1">
    <source>
        <dbReference type="ARBA" id="ARBA00005336"/>
    </source>
</evidence>
<evidence type="ECO:0000313" key="7">
    <source>
        <dbReference type="EMBL" id="TVV76666.1"/>
    </source>
</evidence>
<evidence type="ECO:0000256" key="3">
    <source>
        <dbReference type="ARBA" id="ARBA00031448"/>
    </source>
</evidence>
<dbReference type="InterPro" id="IPR036962">
    <property type="entry name" value="Glyco_hydro_3_N_sf"/>
</dbReference>
<dbReference type="InterPro" id="IPR013783">
    <property type="entry name" value="Ig-like_fold"/>
</dbReference>
<name>A0A558RBA6_9SPHN</name>
<evidence type="ECO:0000256" key="2">
    <source>
        <dbReference type="ARBA" id="ARBA00022801"/>
    </source>
</evidence>
<dbReference type="InterPro" id="IPR050288">
    <property type="entry name" value="Cellulose_deg_GH3"/>
</dbReference>
<dbReference type="Pfam" id="PF00933">
    <property type="entry name" value="Glyco_hydro_3"/>
    <property type="match status" value="1"/>
</dbReference>
<dbReference type="SMART" id="SM01217">
    <property type="entry name" value="Fn3_like"/>
    <property type="match status" value="1"/>
</dbReference>
<dbReference type="PANTHER" id="PTHR42715">
    <property type="entry name" value="BETA-GLUCOSIDASE"/>
    <property type="match status" value="1"/>
</dbReference>
<dbReference type="OrthoDB" id="9781691at2"/>
<dbReference type="InterPro" id="IPR036881">
    <property type="entry name" value="Glyco_hydro_3_C_sf"/>
</dbReference>
<dbReference type="Pfam" id="PF01915">
    <property type="entry name" value="Glyco_hydro_3_C"/>
    <property type="match status" value="1"/>
</dbReference>
<feature type="domain" description="Fibronectin type III-like" evidence="6">
    <location>
        <begin position="690"/>
        <end position="760"/>
    </location>
</feature>
<evidence type="ECO:0000313" key="8">
    <source>
        <dbReference type="Proteomes" id="UP000318681"/>
    </source>
</evidence>
<dbReference type="FunFam" id="2.60.40.10:FF:000495">
    <property type="entry name" value="Periplasmic beta-glucosidase"/>
    <property type="match status" value="1"/>
</dbReference>
<sequence>MSHLLAGAAIALASAGPVLSRPAPPAAAAPVSEKDAEARADRLLAKMTLEEKVGQLSQRFDIASLFPTGAVAPPGMPPMTPLDDNVRKAELGAVLFVHDPAVANKYQKLAVEQTRLKIPLLLGYDVIWGMRTMFPVPIATASSFDPAMVEQARGVAASEARALGIHWTFAPMIDIARDPRWGRIVEGAGEDPYLGAAMAAAQVRGFQGAGIGTPGHIIAGPKHFVGYGASMGGRDYDSAYLSDSELHNVYLPPFAAAIDAGAGNIMSAYMDLNDVPASANRTLLTDILRGELGFKGWVVTDASAVHNLVKQGFAEDKTDASIRALMAGVDMEMSMSPNAFSTLVGAVRASKVPMKRIDEAVRRILTVKYRLGLFENPYVDAAAAQRVLDDPAHAAAAQVAAERSLVLLRNEGNALPLVAGAQKRVAVIGAMADSPGDTTVSLAFPQDAAKAVTIFKGISERLNGVATVETTPGVQLSRLVPSPLAGLRGPAKLWTPAQTADELKKAVDLARRSDVVILTLGEKIEMSSEQASRSDLTLPGDQRKLLDAVLATGKPVVVVLMNGRPLDLTGVYDKVPAILEAWYPGSRGGAAVARALFGDVNPGGKTPVTWPRSVGQVPTYYARNLTHNPDTADKRYWDAPSTPLIPFGFGLSYTSFTIAPPTLDKAELAPAGRIVVSTTVTNTGKRAGDEVVQLYIHQRAGRQSRPIRLLQGFERVTLAPGESRQVRFTLDEANVRYWNSVERGWVIDPGAFDLWVGNSSTAQAHATFTVGGKPRAAR</sequence>
<dbReference type="SUPFAM" id="SSF52279">
    <property type="entry name" value="Beta-D-glucan exohydrolase, C-terminal domain"/>
    <property type="match status" value="1"/>
</dbReference>
<dbReference type="InterPro" id="IPR002772">
    <property type="entry name" value="Glyco_hydro_3_C"/>
</dbReference>
<dbReference type="Pfam" id="PF14310">
    <property type="entry name" value="Fn3-like"/>
    <property type="match status" value="1"/>
</dbReference>
<dbReference type="Proteomes" id="UP000318681">
    <property type="component" value="Unassembled WGS sequence"/>
</dbReference>
<dbReference type="SUPFAM" id="SSF51445">
    <property type="entry name" value="(Trans)glycosidases"/>
    <property type="match status" value="1"/>
</dbReference>
<dbReference type="InterPro" id="IPR017853">
    <property type="entry name" value="GH"/>
</dbReference>
<dbReference type="AlphaFoldDB" id="A0A558RBA6"/>
<dbReference type="Gene3D" id="3.40.50.1700">
    <property type="entry name" value="Glycoside hydrolase family 3 C-terminal domain"/>
    <property type="match status" value="1"/>
</dbReference>
<dbReference type="GO" id="GO:0005975">
    <property type="term" value="P:carbohydrate metabolic process"/>
    <property type="evidence" value="ECO:0007669"/>
    <property type="project" value="InterPro"/>
</dbReference>
<dbReference type="PANTHER" id="PTHR42715:SF10">
    <property type="entry name" value="BETA-GLUCOSIDASE"/>
    <property type="match status" value="1"/>
</dbReference>
<dbReference type="InterPro" id="IPR026891">
    <property type="entry name" value="Fn3-like"/>
</dbReference>
<dbReference type="FunFam" id="3.20.20.300:FF:000005">
    <property type="entry name" value="Periplasmic beta-glucosidase"/>
    <property type="match status" value="1"/>
</dbReference>
<evidence type="ECO:0000256" key="5">
    <source>
        <dbReference type="ARBA" id="ARBA00032594"/>
    </source>
</evidence>
<dbReference type="InterPro" id="IPR001764">
    <property type="entry name" value="Glyco_hydro_3_N"/>
</dbReference>
<dbReference type="Gene3D" id="3.20.20.300">
    <property type="entry name" value="Glycoside hydrolase, family 3, N-terminal domain"/>
    <property type="match status" value="1"/>
</dbReference>
<proteinExistence type="inferred from homology"/>
<comment type="similarity">
    <text evidence="1">Belongs to the glycosyl hydrolase 3 family.</text>
</comment>
<dbReference type="GO" id="GO:0008422">
    <property type="term" value="F:beta-glucosidase activity"/>
    <property type="evidence" value="ECO:0007669"/>
    <property type="project" value="UniProtKB-ARBA"/>
</dbReference>
<organism evidence="7 8">
    <name type="scientific">Alterirhizorhabdus solaris</name>
    <dbReference type="NCBI Taxonomy" id="2529389"/>
    <lineage>
        <taxon>Bacteria</taxon>
        <taxon>Pseudomonadati</taxon>
        <taxon>Pseudomonadota</taxon>
        <taxon>Alphaproteobacteria</taxon>
        <taxon>Sphingomonadales</taxon>
        <taxon>Rhizorhabdaceae</taxon>
        <taxon>Alterirhizorhabdus</taxon>
    </lineage>
</organism>
<reference evidence="7 8" key="1">
    <citation type="submission" date="2019-07" db="EMBL/GenBank/DDBJ databases">
        <title>Sphingomonas solaris sp. nov., isolated from a solar panel from Boston, Massachusetts.</title>
        <authorList>
            <person name="Tanner K."/>
            <person name="Pascual J."/>
            <person name="Mancuso C."/>
            <person name="Pereto J."/>
            <person name="Khalil A."/>
            <person name="Vilanova C."/>
        </authorList>
    </citation>
    <scope>NUCLEOTIDE SEQUENCE [LARGE SCALE GENOMIC DNA]</scope>
    <source>
        <strain evidence="7 8">R4DWN</strain>
    </source>
</reference>
<dbReference type="PRINTS" id="PR00133">
    <property type="entry name" value="GLHYDRLASE3"/>
</dbReference>
<evidence type="ECO:0000256" key="4">
    <source>
        <dbReference type="ARBA" id="ARBA00032194"/>
    </source>
</evidence>
<dbReference type="EMBL" id="VNIM01000008">
    <property type="protein sequence ID" value="TVV76666.1"/>
    <property type="molecule type" value="Genomic_DNA"/>
</dbReference>
<gene>
    <name evidence="7" type="ORF">FOY91_03510</name>
</gene>
<evidence type="ECO:0000259" key="6">
    <source>
        <dbReference type="SMART" id="SM01217"/>
    </source>
</evidence>
<keyword evidence="2" id="KW-0378">Hydrolase</keyword>
<protein>
    <recommendedName>
        <fullName evidence="5">Beta-D-glucoside glucohydrolase</fullName>
    </recommendedName>
    <alternativeName>
        <fullName evidence="3">Cellobiase</fullName>
    </alternativeName>
    <alternativeName>
        <fullName evidence="4">Gentiobiase</fullName>
    </alternativeName>
</protein>
<dbReference type="Gene3D" id="2.60.40.10">
    <property type="entry name" value="Immunoglobulins"/>
    <property type="match status" value="1"/>
</dbReference>
<keyword evidence="8" id="KW-1185">Reference proteome</keyword>